<comment type="caution">
    <text evidence="1">The sequence shown here is derived from an EMBL/GenBank/DDBJ whole genome shotgun (WGS) entry which is preliminary data.</text>
</comment>
<proteinExistence type="predicted"/>
<accession>A0ABQ9TYS7</accession>
<gene>
    <name evidence="1" type="ORF">P7K49_032620</name>
</gene>
<keyword evidence="2" id="KW-1185">Reference proteome</keyword>
<reference evidence="1 2" key="1">
    <citation type="submission" date="2023-05" db="EMBL/GenBank/DDBJ databases">
        <title>B98-5 Cell Line De Novo Hybrid Assembly: An Optical Mapping Approach.</title>
        <authorList>
            <person name="Kananen K."/>
            <person name="Auerbach J.A."/>
            <person name="Kautto E."/>
            <person name="Blachly J.S."/>
        </authorList>
    </citation>
    <scope>NUCLEOTIDE SEQUENCE [LARGE SCALE GENOMIC DNA]</scope>
    <source>
        <strain evidence="1">B95-8</strain>
        <tissue evidence="1">Cell line</tissue>
    </source>
</reference>
<dbReference type="EMBL" id="JASSZA010000018">
    <property type="protein sequence ID" value="KAK2089954.1"/>
    <property type="molecule type" value="Genomic_DNA"/>
</dbReference>
<organism evidence="1 2">
    <name type="scientific">Saguinus oedipus</name>
    <name type="common">Cotton-top tamarin</name>
    <name type="synonym">Oedipomidas oedipus</name>
    <dbReference type="NCBI Taxonomy" id="9490"/>
    <lineage>
        <taxon>Eukaryota</taxon>
        <taxon>Metazoa</taxon>
        <taxon>Chordata</taxon>
        <taxon>Craniata</taxon>
        <taxon>Vertebrata</taxon>
        <taxon>Euteleostomi</taxon>
        <taxon>Mammalia</taxon>
        <taxon>Eutheria</taxon>
        <taxon>Euarchontoglires</taxon>
        <taxon>Primates</taxon>
        <taxon>Haplorrhini</taxon>
        <taxon>Platyrrhini</taxon>
        <taxon>Cebidae</taxon>
        <taxon>Callitrichinae</taxon>
        <taxon>Saguinus</taxon>
    </lineage>
</organism>
<protein>
    <submittedName>
        <fullName evidence="1">Uncharacterized protein</fullName>
    </submittedName>
</protein>
<evidence type="ECO:0000313" key="1">
    <source>
        <dbReference type="EMBL" id="KAK2089954.1"/>
    </source>
</evidence>
<dbReference type="Proteomes" id="UP001266305">
    <property type="component" value="Unassembled WGS sequence"/>
</dbReference>
<evidence type="ECO:0000313" key="2">
    <source>
        <dbReference type="Proteomes" id="UP001266305"/>
    </source>
</evidence>
<sequence length="63" mass="6935">MDLQPRRASMRPELCDLCEDELTALAGALKWEDTFGGAENKSAPADFPVCLERQEPQVGLSQV</sequence>
<name>A0ABQ9TYS7_SAGOE</name>